<feature type="domain" description="ABC transporter" evidence="12">
    <location>
        <begin position="351"/>
        <end position="597"/>
    </location>
</feature>
<dbReference type="PANTHER" id="PTHR24221">
    <property type="entry name" value="ATP-BINDING CASSETTE SUB-FAMILY B"/>
    <property type="match status" value="1"/>
</dbReference>
<dbReference type="AlphaFoldDB" id="A0A7T0PA13"/>
<evidence type="ECO:0000313" key="13">
    <source>
        <dbReference type="EMBL" id="QPK79363.1"/>
    </source>
</evidence>
<feature type="transmembrane region" description="Helical" evidence="11">
    <location>
        <begin position="247"/>
        <end position="267"/>
    </location>
</feature>
<dbReference type="Gene3D" id="1.20.1560.10">
    <property type="entry name" value="ABC transporter type 1, transmembrane domain"/>
    <property type="match status" value="1"/>
</dbReference>
<evidence type="ECO:0000259" key="12">
    <source>
        <dbReference type="PROSITE" id="PS50893"/>
    </source>
</evidence>
<keyword evidence="5 13" id="KW-0067">ATP-binding</keyword>
<feature type="region of interest" description="Disordered" evidence="10">
    <location>
        <begin position="323"/>
        <end position="346"/>
    </location>
</feature>
<keyword evidence="4" id="KW-0547">Nucleotide-binding</keyword>
<evidence type="ECO:0000256" key="3">
    <source>
        <dbReference type="ARBA" id="ARBA00022692"/>
    </source>
</evidence>
<dbReference type="GO" id="GO:0016887">
    <property type="term" value="F:ATP hydrolysis activity"/>
    <property type="evidence" value="ECO:0007669"/>
    <property type="project" value="InterPro"/>
</dbReference>
<evidence type="ECO:0000256" key="10">
    <source>
        <dbReference type="SAM" id="MobiDB-lite"/>
    </source>
</evidence>
<reference evidence="13 14" key="1">
    <citation type="submission" date="2020-11" db="EMBL/GenBank/DDBJ databases">
        <title>Corynebacterium sp. ZJ-599.</title>
        <authorList>
            <person name="Zhou J."/>
        </authorList>
    </citation>
    <scope>NUCLEOTIDE SEQUENCE [LARGE SCALE GENOMIC DNA]</scope>
    <source>
        <strain evidence="13 14">ZJ-599</strain>
    </source>
</reference>
<evidence type="ECO:0000256" key="11">
    <source>
        <dbReference type="SAM" id="Phobius"/>
    </source>
</evidence>
<gene>
    <name evidence="13" type="ORF">G7Y31_01170</name>
</gene>
<comment type="subcellular location">
    <subcellularLocation>
        <location evidence="1">Cell membrane</location>
        <topology evidence="1">Multi-pass membrane protein</topology>
    </subcellularLocation>
</comment>
<dbReference type="SUPFAM" id="SSF52540">
    <property type="entry name" value="P-loop containing nucleoside triphosphate hydrolases"/>
    <property type="match status" value="1"/>
</dbReference>
<keyword evidence="2" id="KW-0997">Cell inner membrane</keyword>
<keyword evidence="3 11" id="KW-0812">Transmembrane</keyword>
<accession>A0A7T0PA13</accession>
<dbReference type="GO" id="GO:0005886">
    <property type="term" value="C:plasma membrane"/>
    <property type="evidence" value="ECO:0007669"/>
    <property type="project" value="UniProtKB-SubCell"/>
</dbReference>
<evidence type="ECO:0000256" key="6">
    <source>
        <dbReference type="ARBA" id="ARBA00022967"/>
    </source>
</evidence>
<feature type="transmembrane region" description="Helical" evidence="11">
    <location>
        <begin position="28"/>
        <end position="51"/>
    </location>
</feature>
<keyword evidence="8 11" id="KW-0472">Membrane</keyword>
<dbReference type="GO" id="GO:0005524">
    <property type="term" value="F:ATP binding"/>
    <property type="evidence" value="ECO:0007669"/>
    <property type="project" value="UniProtKB-KW"/>
</dbReference>
<organism evidence="13 14">
    <name type="scientific">Corynebacterium lizhenjunii</name>
    <dbReference type="NCBI Taxonomy" id="2709394"/>
    <lineage>
        <taxon>Bacteria</taxon>
        <taxon>Bacillati</taxon>
        <taxon>Actinomycetota</taxon>
        <taxon>Actinomycetes</taxon>
        <taxon>Mycobacteriales</taxon>
        <taxon>Corynebacteriaceae</taxon>
        <taxon>Corynebacterium</taxon>
    </lineage>
</organism>
<dbReference type="InterPro" id="IPR036640">
    <property type="entry name" value="ABC1_TM_sf"/>
</dbReference>
<proteinExistence type="inferred from homology"/>
<keyword evidence="14" id="KW-1185">Reference proteome</keyword>
<feature type="compositionally biased region" description="Polar residues" evidence="10">
    <location>
        <begin position="330"/>
        <end position="346"/>
    </location>
</feature>
<dbReference type="PANTHER" id="PTHR24221:SF654">
    <property type="entry name" value="ATP-BINDING CASSETTE SUB-FAMILY B MEMBER 6"/>
    <property type="match status" value="1"/>
</dbReference>
<dbReference type="Proteomes" id="UP000594681">
    <property type="component" value="Chromosome"/>
</dbReference>
<dbReference type="RefSeq" id="WP_165011015.1">
    <property type="nucleotide sequence ID" value="NZ_CP064954.1"/>
</dbReference>
<evidence type="ECO:0000313" key="14">
    <source>
        <dbReference type="Proteomes" id="UP000594681"/>
    </source>
</evidence>
<dbReference type="Gene3D" id="3.40.50.300">
    <property type="entry name" value="P-loop containing nucleotide triphosphate hydrolases"/>
    <property type="match status" value="1"/>
</dbReference>
<evidence type="ECO:0000256" key="9">
    <source>
        <dbReference type="ARBA" id="ARBA00023455"/>
    </source>
</evidence>
<dbReference type="EMBL" id="CP064954">
    <property type="protein sequence ID" value="QPK79363.1"/>
    <property type="molecule type" value="Genomic_DNA"/>
</dbReference>
<dbReference type="Pfam" id="PF00005">
    <property type="entry name" value="ABC_tran"/>
    <property type="match status" value="1"/>
</dbReference>
<sequence length="604" mass="65067">MTPLISPVRARIAMCGFFLRHLPARAGALLLTFNLFSLGSVLFPTAVAVALTGQLGSWNVPQWTGIAYFVLVMAAVQLLGPMAGSTQIDVATRLAAESNQRIAQSLSSIKYLDDLEDSQLQEALSLLRSRDTVLGEAMVRTFQAVVNLSVPVLLVAAAALSNPHFLWILPACVPALWAGIRAEKLQELADTAVAPHQRKLQLFAQAVAGSSLPTELRVYRASDWYLRTFAGWVHLWNAPLQRTNLRITWLHALASCFYFGAGGLIVWRGADSLSPQASLVSVFTIMQLATLLSGLRFAYADLSQAYREYARFQSVLRAGATPLTADTPVPRQSDTVPPQSDTVPTRSDSVITLDRVCYTYPGASAPALHEVSLQLPRASLIAVMGQNGSGKSTLAMLLRDVRRPSSGTLSWNSRSYTTNAEGTRVFTLAGIPQQPSHWELTAYEAATLPQAGANGPFAQQDFALEASGAAAVFRRLPRGKDTHIGASWDDGVKLSGGQWQRLGNCRGLLGSHEADLVVIDEPTSALDAHAEAHLLHSCRQIVAGSDHGTSVVLITHRVSSALRSDFVVLFDQGRVVAAGPPRELLRTNSAFAELVAQYGSPSDD</sequence>
<name>A0A7T0PA13_9CORY</name>
<dbReference type="PROSITE" id="PS50893">
    <property type="entry name" value="ABC_TRANSPORTER_2"/>
    <property type="match status" value="1"/>
</dbReference>
<dbReference type="SUPFAM" id="SSF90123">
    <property type="entry name" value="ABC transporter transmembrane region"/>
    <property type="match status" value="1"/>
</dbReference>
<evidence type="ECO:0000256" key="5">
    <source>
        <dbReference type="ARBA" id="ARBA00022840"/>
    </source>
</evidence>
<dbReference type="KEGG" id="cliz:G7Y31_01170"/>
<feature type="transmembrane region" description="Helical" evidence="11">
    <location>
        <begin position="63"/>
        <end position="83"/>
    </location>
</feature>
<comment type="similarity">
    <text evidence="9">Belongs to the ABC transporter superfamily. Siderophore-Fe(3+) uptake transporter (SIUT) (TC 3.A.1.21) family.</text>
</comment>
<dbReference type="InterPro" id="IPR003439">
    <property type="entry name" value="ABC_transporter-like_ATP-bd"/>
</dbReference>
<dbReference type="SMART" id="SM00382">
    <property type="entry name" value="AAA"/>
    <property type="match status" value="1"/>
</dbReference>
<evidence type="ECO:0000256" key="1">
    <source>
        <dbReference type="ARBA" id="ARBA00004651"/>
    </source>
</evidence>
<protein>
    <submittedName>
        <fullName evidence="13">ABC transporter ATP-binding protein</fullName>
    </submittedName>
</protein>
<keyword evidence="7 11" id="KW-1133">Transmembrane helix</keyword>
<keyword evidence="2" id="KW-1003">Cell membrane</keyword>
<evidence type="ECO:0000256" key="4">
    <source>
        <dbReference type="ARBA" id="ARBA00022741"/>
    </source>
</evidence>
<evidence type="ECO:0000256" key="2">
    <source>
        <dbReference type="ARBA" id="ARBA00022519"/>
    </source>
</evidence>
<keyword evidence="6" id="KW-1278">Translocase</keyword>
<dbReference type="InterPro" id="IPR039421">
    <property type="entry name" value="Type_1_exporter"/>
</dbReference>
<dbReference type="InterPro" id="IPR003593">
    <property type="entry name" value="AAA+_ATPase"/>
</dbReference>
<evidence type="ECO:0000256" key="7">
    <source>
        <dbReference type="ARBA" id="ARBA00022989"/>
    </source>
</evidence>
<feature type="transmembrane region" description="Helical" evidence="11">
    <location>
        <begin position="279"/>
        <end position="299"/>
    </location>
</feature>
<evidence type="ECO:0000256" key="8">
    <source>
        <dbReference type="ARBA" id="ARBA00023136"/>
    </source>
</evidence>
<dbReference type="GO" id="GO:0042626">
    <property type="term" value="F:ATPase-coupled transmembrane transporter activity"/>
    <property type="evidence" value="ECO:0007669"/>
    <property type="project" value="TreeGrafter"/>
</dbReference>
<dbReference type="InterPro" id="IPR027417">
    <property type="entry name" value="P-loop_NTPase"/>
</dbReference>